<evidence type="ECO:0000313" key="3">
    <source>
        <dbReference type="Proteomes" id="UP000244336"/>
    </source>
</evidence>
<dbReference type="EMBL" id="CM009753">
    <property type="protein sequence ID" value="PUZ53157.1"/>
    <property type="molecule type" value="Genomic_DNA"/>
</dbReference>
<name>A0A2T7DC79_9POAL</name>
<evidence type="ECO:0000313" key="2">
    <source>
        <dbReference type="EMBL" id="PUZ53157.1"/>
    </source>
</evidence>
<proteinExistence type="predicted"/>
<evidence type="ECO:0000256" key="1">
    <source>
        <dbReference type="SAM" id="MobiDB-lite"/>
    </source>
</evidence>
<gene>
    <name evidence="2" type="ORF">GQ55_5G031500</name>
</gene>
<dbReference type="AlphaFoldDB" id="A0A2T7DC79"/>
<keyword evidence="3" id="KW-1185">Reference proteome</keyword>
<accession>A0A2T7DC79</accession>
<protein>
    <submittedName>
        <fullName evidence="2">Uncharacterized protein</fullName>
    </submittedName>
</protein>
<dbReference type="Gramene" id="PUZ53157">
    <property type="protein sequence ID" value="PUZ53157"/>
    <property type="gene ID" value="GQ55_5G031500"/>
</dbReference>
<feature type="compositionally biased region" description="Polar residues" evidence="1">
    <location>
        <begin position="84"/>
        <end position="99"/>
    </location>
</feature>
<feature type="compositionally biased region" description="Pro residues" evidence="1">
    <location>
        <begin position="71"/>
        <end position="80"/>
    </location>
</feature>
<dbReference type="Proteomes" id="UP000244336">
    <property type="component" value="Chromosome 5"/>
</dbReference>
<sequence length="178" mass="18810">MGSEAQHRRVRGAAGCGCVRGAVRSQDGTMAAGLAEVTVGSVASPVAISPAWVVFSCLSSSTHAPALTPTSSPPPPPLSTPPSDTNGHPHSSPSTNQPSGIRHQLTKALHSPPPHPATVSRGRPWRLTILKNLCRILVKRLTGFCWSAQLETFSRPAYEWNAIEAPLDSICHATDLSR</sequence>
<reference evidence="2 3" key="1">
    <citation type="submission" date="2018-04" db="EMBL/GenBank/DDBJ databases">
        <title>WGS assembly of Panicum hallii var. hallii HAL2.</title>
        <authorList>
            <person name="Lovell J."/>
            <person name="Jenkins J."/>
            <person name="Lowry D."/>
            <person name="Mamidi S."/>
            <person name="Sreedasyam A."/>
            <person name="Weng X."/>
            <person name="Barry K."/>
            <person name="Bonette J."/>
            <person name="Campitelli B."/>
            <person name="Daum C."/>
            <person name="Gordon S."/>
            <person name="Gould B."/>
            <person name="Lipzen A."/>
            <person name="MacQueen A."/>
            <person name="Palacio-Mejia J."/>
            <person name="Plott C."/>
            <person name="Shakirov E."/>
            <person name="Shu S."/>
            <person name="Yoshinaga Y."/>
            <person name="Zane M."/>
            <person name="Rokhsar D."/>
            <person name="Grimwood J."/>
            <person name="Schmutz J."/>
            <person name="Juenger T."/>
        </authorList>
    </citation>
    <scope>NUCLEOTIDE SEQUENCE [LARGE SCALE GENOMIC DNA]</scope>
    <source>
        <strain evidence="3">cv. HAL2</strain>
    </source>
</reference>
<organism evidence="2 3">
    <name type="scientific">Panicum hallii var. hallii</name>
    <dbReference type="NCBI Taxonomy" id="1504633"/>
    <lineage>
        <taxon>Eukaryota</taxon>
        <taxon>Viridiplantae</taxon>
        <taxon>Streptophyta</taxon>
        <taxon>Embryophyta</taxon>
        <taxon>Tracheophyta</taxon>
        <taxon>Spermatophyta</taxon>
        <taxon>Magnoliopsida</taxon>
        <taxon>Liliopsida</taxon>
        <taxon>Poales</taxon>
        <taxon>Poaceae</taxon>
        <taxon>PACMAD clade</taxon>
        <taxon>Panicoideae</taxon>
        <taxon>Panicodae</taxon>
        <taxon>Paniceae</taxon>
        <taxon>Panicinae</taxon>
        <taxon>Panicum</taxon>
        <taxon>Panicum sect. Panicum</taxon>
    </lineage>
</organism>
<feature type="region of interest" description="Disordered" evidence="1">
    <location>
        <begin position="64"/>
        <end position="101"/>
    </location>
</feature>